<comment type="caution">
    <text evidence="2">The sequence shown here is derived from an EMBL/GenBank/DDBJ whole genome shotgun (WGS) entry which is preliminary data.</text>
</comment>
<dbReference type="RefSeq" id="WP_345326624.1">
    <property type="nucleotide sequence ID" value="NZ_BAABGA010000067.1"/>
</dbReference>
<accession>A0ABP8NF47</accession>
<feature type="region of interest" description="Disordered" evidence="1">
    <location>
        <begin position="190"/>
        <end position="210"/>
    </location>
</feature>
<proteinExistence type="predicted"/>
<name>A0ABP8NF47_9BACT</name>
<feature type="compositionally biased region" description="Basic and acidic residues" evidence="1">
    <location>
        <begin position="197"/>
        <end position="208"/>
    </location>
</feature>
<sequence length="234" mass="26448">MSSNNSVHGRLTHGPVPDSSVDKTLQFVYAELPIWRDKPHRSEETSEEALNAQLCKHLNAAARRNDFSMAHFHHEERQGNRRRVDLSAQPVVTTVIEGRTYHDDEAFLVMEGKRLPADRKSREREYVTGINESGGIQRFKLGLHGAQYAKAAIIAYVQNTNSTDWFKAINGWIEDLANSADATWTMSDQLRSLQPDPKSRTSRSESVHSRVRGASPMIILTHLWIEMNVSAKAD</sequence>
<gene>
    <name evidence="2" type="ORF">GCM10023156_50540</name>
</gene>
<evidence type="ECO:0000256" key="1">
    <source>
        <dbReference type="SAM" id="MobiDB-lite"/>
    </source>
</evidence>
<evidence type="ECO:0000313" key="2">
    <source>
        <dbReference type="EMBL" id="GAA4464231.1"/>
    </source>
</evidence>
<organism evidence="2 3">
    <name type="scientific">Novipirellula rosea</name>
    <dbReference type="NCBI Taxonomy" id="1031540"/>
    <lineage>
        <taxon>Bacteria</taxon>
        <taxon>Pseudomonadati</taxon>
        <taxon>Planctomycetota</taxon>
        <taxon>Planctomycetia</taxon>
        <taxon>Pirellulales</taxon>
        <taxon>Pirellulaceae</taxon>
        <taxon>Novipirellula</taxon>
    </lineage>
</organism>
<protein>
    <recommendedName>
        <fullName evidence="4">Transposase IS66 family protein</fullName>
    </recommendedName>
</protein>
<keyword evidence="3" id="KW-1185">Reference proteome</keyword>
<dbReference type="EMBL" id="BAABGA010000067">
    <property type="protein sequence ID" value="GAA4464231.1"/>
    <property type="molecule type" value="Genomic_DNA"/>
</dbReference>
<evidence type="ECO:0008006" key="4">
    <source>
        <dbReference type="Google" id="ProtNLM"/>
    </source>
</evidence>
<evidence type="ECO:0000313" key="3">
    <source>
        <dbReference type="Proteomes" id="UP001500840"/>
    </source>
</evidence>
<reference evidence="3" key="1">
    <citation type="journal article" date="2019" name="Int. J. Syst. Evol. Microbiol.">
        <title>The Global Catalogue of Microorganisms (GCM) 10K type strain sequencing project: providing services to taxonomists for standard genome sequencing and annotation.</title>
        <authorList>
            <consortium name="The Broad Institute Genomics Platform"/>
            <consortium name="The Broad Institute Genome Sequencing Center for Infectious Disease"/>
            <person name="Wu L."/>
            <person name="Ma J."/>
        </authorList>
    </citation>
    <scope>NUCLEOTIDE SEQUENCE [LARGE SCALE GENOMIC DNA]</scope>
    <source>
        <strain evidence="3">JCM 17759</strain>
    </source>
</reference>
<dbReference type="Proteomes" id="UP001500840">
    <property type="component" value="Unassembled WGS sequence"/>
</dbReference>